<feature type="region of interest" description="Disordered" evidence="1">
    <location>
        <begin position="79"/>
        <end position="103"/>
    </location>
</feature>
<comment type="caution">
    <text evidence="3">The sequence shown here is derived from an EMBL/GenBank/DDBJ whole genome shotgun (WGS) entry which is preliminary data.</text>
</comment>
<evidence type="ECO:0000256" key="1">
    <source>
        <dbReference type="SAM" id="MobiDB-lite"/>
    </source>
</evidence>
<dbReference type="InterPro" id="IPR012337">
    <property type="entry name" value="RNaseH-like_sf"/>
</dbReference>
<dbReference type="STRING" id="45882.A0A0V1C8I5"/>
<name>A0A0V1C8I5_TRIBR</name>
<sequence>MKAETLVNKVEVRRAKLHGMIDRLTTRGSDGDKALEVQLQLEEALTGEEHDQEATQWDTLTERIQMARREARARIRQMEDSLSDCSARSNDLDHRSNSKRKANGKLPELKMPVFLDKVLEFPTFWDRFQACVHRRTELDDASKFAWRMAPMEAFSSEFQALSRLENSELSTHMKHPVILPGDHAYAGSSETAILGAVGTHPIVVEAAAFAHIGMDFAGPLFTRVGRKVTSKCYVCQFTYMASRAVHLELVSQLTTARVMQALRRFIARRGRPKIMQSDNFRSFKATASELRQLWRLVDVDRVQRELVGYWERLVCSIKESLRKILRKGLLDEEELRTTLCEVEACLNARPLTLVGDESHERHPLSPFQLLTDRTYVILCNGTTDGVTVSSSSRNGGEDGEEKTCRTSPQVNDLVLILEEPSDPCDHGTALRRRWHRDIRQDPDVNQCDHAASGESRPARTGNCQ</sequence>
<dbReference type="PROSITE" id="PS50994">
    <property type="entry name" value="INTEGRASE"/>
    <property type="match status" value="1"/>
</dbReference>
<feature type="domain" description="Integrase catalytic" evidence="2">
    <location>
        <begin position="197"/>
        <end position="374"/>
    </location>
</feature>
<evidence type="ECO:0000313" key="4">
    <source>
        <dbReference type="Proteomes" id="UP000054653"/>
    </source>
</evidence>
<dbReference type="Proteomes" id="UP000054653">
    <property type="component" value="Unassembled WGS sequence"/>
</dbReference>
<dbReference type="InterPro" id="IPR036397">
    <property type="entry name" value="RNaseH_sf"/>
</dbReference>
<dbReference type="AlphaFoldDB" id="A0A0V1C8I5"/>
<accession>A0A0V1C8I5</accession>
<dbReference type="GO" id="GO:0015074">
    <property type="term" value="P:DNA integration"/>
    <property type="evidence" value="ECO:0007669"/>
    <property type="project" value="InterPro"/>
</dbReference>
<reference evidence="3 4" key="1">
    <citation type="submission" date="2015-01" db="EMBL/GenBank/DDBJ databases">
        <title>Evolution of Trichinella species and genotypes.</title>
        <authorList>
            <person name="Korhonen P.K."/>
            <person name="Edoardo P."/>
            <person name="Giuseppe L.R."/>
            <person name="Gasser R.B."/>
        </authorList>
    </citation>
    <scope>NUCLEOTIDE SEQUENCE [LARGE SCALE GENOMIC DNA]</scope>
    <source>
        <strain evidence="3">ISS120</strain>
    </source>
</reference>
<dbReference type="Gene3D" id="3.30.420.10">
    <property type="entry name" value="Ribonuclease H-like superfamily/Ribonuclease H"/>
    <property type="match status" value="1"/>
</dbReference>
<protein>
    <recommendedName>
        <fullName evidence="2">Integrase catalytic domain-containing protein</fullName>
    </recommendedName>
</protein>
<evidence type="ECO:0000313" key="3">
    <source>
        <dbReference type="EMBL" id="KRY45527.1"/>
    </source>
</evidence>
<proteinExistence type="predicted"/>
<feature type="region of interest" description="Disordered" evidence="1">
    <location>
        <begin position="387"/>
        <end position="406"/>
    </location>
</feature>
<gene>
    <name evidence="3" type="ORF">T03_16041</name>
</gene>
<dbReference type="GO" id="GO:0003676">
    <property type="term" value="F:nucleic acid binding"/>
    <property type="evidence" value="ECO:0007669"/>
    <property type="project" value="InterPro"/>
</dbReference>
<feature type="region of interest" description="Disordered" evidence="1">
    <location>
        <begin position="443"/>
        <end position="464"/>
    </location>
</feature>
<dbReference type="InterPro" id="IPR001584">
    <property type="entry name" value="Integrase_cat-core"/>
</dbReference>
<dbReference type="PANTHER" id="PTHR47331">
    <property type="entry name" value="PHD-TYPE DOMAIN-CONTAINING PROTEIN"/>
    <property type="match status" value="1"/>
</dbReference>
<keyword evidence="4" id="KW-1185">Reference proteome</keyword>
<dbReference type="SUPFAM" id="SSF53098">
    <property type="entry name" value="Ribonuclease H-like"/>
    <property type="match status" value="1"/>
</dbReference>
<dbReference type="EMBL" id="JYDI01000351">
    <property type="protein sequence ID" value="KRY45527.1"/>
    <property type="molecule type" value="Genomic_DNA"/>
</dbReference>
<organism evidence="3 4">
    <name type="scientific">Trichinella britovi</name>
    <name type="common">Parasitic roundworm</name>
    <dbReference type="NCBI Taxonomy" id="45882"/>
    <lineage>
        <taxon>Eukaryota</taxon>
        <taxon>Metazoa</taxon>
        <taxon>Ecdysozoa</taxon>
        <taxon>Nematoda</taxon>
        <taxon>Enoplea</taxon>
        <taxon>Dorylaimia</taxon>
        <taxon>Trichinellida</taxon>
        <taxon>Trichinellidae</taxon>
        <taxon>Trichinella</taxon>
    </lineage>
</organism>
<dbReference type="PANTHER" id="PTHR47331:SF1">
    <property type="entry name" value="GAG-LIKE PROTEIN"/>
    <property type="match status" value="1"/>
</dbReference>
<dbReference type="OMA" id="ESHERHP"/>
<evidence type="ECO:0000259" key="2">
    <source>
        <dbReference type="PROSITE" id="PS50994"/>
    </source>
</evidence>